<dbReference type="AlphaFoldDB" id="A0AAE0FDR7"/>
<comment type="caution">
    <text evidence="3">The sequence shown here is derived from an EMBL/GenBank/DDBJ whole genome shotgun (WGS) entry which is preliminary data.</text>
</comment>
<evidence type="ECO:0000313" key="4">
    <source>
        <dbReference type="Proteomes" id="UP001190700"/>
    </source>
</evidence>
<protein>
    <submittedName>
        <fullName evidence="3">Uncharacterized protein</fullName>
    </submittedName>
</protein>
<accession>A0AAE0FDR7</accession>
<feature type="region of interest" description="Disordered" evidence="2">
    <location>
        <begin position="1"/>
        <end position="29"/>
    </location>
</feature>
<proteinExistence type="predicted"/>
<feature type="non-terminal residue" evidence="3">
    <location>
        <position position="378"/>
    </location>
</feature>
<feature type="compositionally biased region" description="Polar residues" evidence="2">
    <location>
        <begin position="15"/>
        <end position="29"/>
    </location>
</feature>
<feature type="coiled-coil region" evidence="1">
    <location>
        <begin position="40"/>
        <end position="102"/>
    </location>
</feature>
<feature type="region of interest" description="Disordered" evidence="2">
    <location>
        <begin position="321"/>
        <end position="378"/>
    </location>
</feature>
<gene>
    <name evidence="3" type="ORF">CYMTET_33068</name>
</gene>
<dbReference type="EMBL" id="LGRX02020042">
    <property type="protein sequence ID" value="KAK3257860.1"/>
    <property type="molecule type" value="Genomic_DNA"/>
</dbReference>
<sequence>MYARQRSVPLKDKFNVTNQGPQKSASDRNSAYVHHIENQLEKASTNYSSFDRKIEEVNEQLSGLQEKMVSVARMCKVTQKFTEQQEEQHRKQQEGIDVLRRELQGRLIKLEENDPNKDASLQARLDEQFEEHFHQKFERSFESKFAASFDSKFDARFDAKFLSKFDATFDAKFDAKLDLKYDARIAAMLDDKLGERGGCGSLQTLELLYAKVDEKLEAELAPKMETIHSTQDLLRQEVKASGEQVEQCRATMAQLEDLHQSLRKEFNTLTAHAQQFNSSLQTMQKELEEDAKARTYLNKGNAPAGLCREDHAMHPAPEEYATHHHATQAPGSTRPGGESLTGNLQSSLEDKVVPLSSARHTHPQQQQQQLAMQMQRGS</sequence>
<organism evidence="3 4">
    <name type="scientific">Cymbomonas tetramitiformis</name>
    <dbReference type="NCBI Taxonomy" id="36881"/>
    <lineage>
        <taxon>Eukaryota</taxon>
        <taxon>Viridiplantae</taxon>
        <taxon>Chlorophyta</taxon>
        <taxon>Pyramimonadophyceae</taxon>
        <taxon>Pyramimonadales</taxon>
        <taxon>Pyramimonadaceae</taxon>
        <taxon>Cymbomonas</taxon>
    </lineage>
</organism>
<evidence type="ECO:0000256" key="1">
    <source>
        <dbReference type="SAM" id="Coils"/>
    </source>
</evidence>
<reference evidence="3 4" key="1">
    <citation type="journal article" date="2015" name="Genome Biol. Evol.">
        <title>Comparative Genomics of a Bacterivorous Green Alga Reveals Evolutionary Causalities and Consequences of Phago-Mixotrophic Mode of Nutrition.</title>
        <authorList>
            <person name="Burns J.A."/>
            <person name="Paasch A."/>
            <person name="Narechania A."/>
            <person name="Kim E."/>
        </authorList>
    </citation>
    <scope>NUCLEOTIDE SEQUENCE [LARGE SCALE GENOMIC DNA]</scope>
    <source>
        <strain evidence="3 4">PLY_AMNH</strain>
    </source>
</reference>
<name>A0AAE0FDR7_9CHLO</name>
<evidence type="ECO:0000256" key="2">
    <source>
        <dbReference type="SAM" id="MobiDB-lite"/>
    </source>
</evidence>
<feature type="coiled-coil region" evidence="1">
    <location>
        <begin position="245"/>
        <end position="272"/>
    </location>
</feature>
<evidence type="ECO:0000313" key="3">
    <source>
        <dbReference type="EMBL" id="KAK3257860.1"/>
    </source>
</evidence>
<feature type="compositionally biased region" description="Low complexity" evidence="2">
    <location>
        <begin position="364"/>
        <end position="378"/>
    </location>
</feature>
<keyword evidence="1" id="KW-0175">Coiled coil</keyword>
<dbReference type="Proteomes" id="UP001190700">
    <property type="component" value="Unassembled WGS sequence"/>
</dbReference>
<keyword evidence="4" id="KW-1185">Reference proteome</keyword>